<dbReference type="EMBL" id="MJEQ01001373">
    <property type="protein sequence ID" value="OIT31019.1"/>
    <property type="molecule type" value="Genomic_DNA"/>
</dbReference>
<evidence type="ECO:0000313" key="1">
    <source>
        <dbReference type="EMBL" id="OIT31019.1"/>
    </source>
</evidence>
<sequence length="211" mass="23111">MMTTESQLTEAKIPWQINFPRQNQKIIQDRKKRQMKIQQEAALAKTKINSVDSLMKSDAQPHVVSSPLTTGVESYVAPSPQWKEAGTMISTGLSLMSMTVGTGADFATQIQVDKVGSMSHVAPLSFVKEVGTVPYIAPSPLIEDVGTMALVAPSPLHEAVYEYIYKQSEDKVNIGDEADDEHSEDLKEDNTCSHLFTAFNGHPDTATVIDT</sequence>
<dbReference type="SMR" id="A0A314KQE1"/>
<dbReference type="Proteomes" id="UP000187609">
    <property type="component" value="Unassembled WGS sequence"/>
</dbReference>
<evidence type="ECO:0000313" key="2">
    <source>
        <dbReference type="Proteomes" id="UP000187609"/>
    </source>
</evidence>
<gene>
    <name evidence="1" type="ORF">A4A49_12920</name>
</gene>
<name>A0A314KQE1_NICAT</name>
<dbReference type="AlphaFoldDB" id="A0A314KQE1"/>
<protein>
    <submittedName>
        <fullName evidence="1">Uncharacterized protein</fullName>
    </submittedName>
</protein>
<proteinExistence type="predicted"/>
<reference evidence="1" key="1">
    <citation type="submission" date="2016-11" db="EMBL/GenBank/DDBJ databases">
        <title>The genome of Nicotiana attenuata.</title>
        <authorList>
            <person name="Xu S."/>
            <person name="Brockmoeller T."/>
            <person name="Gaquerel E."/>
            <person name="Navarro A."/>
            <person name="Kuhl H."/>
            <person name="Gase K."/>
            <person name="Ling Z."/>
            <person name="Zhou W."/>
            <person name="Kreitzer C."/>
            <person name="Stanke M."/>
            <person name="Tang H."/>
            <person name="Lyons E."/>
            <person name="Pandey P."/>
            <person name="Pandey S.P."/>
            <person name="Timmermann B."/>
            <person name="Baldwin I.T."/>
        </authorList>
    </citation>
    <scope>NUCLEOTIDE SEQUENCE [LARGE SCALE GENOMIC DNA]</scope>
    <source>
        <strain evidence="1">UT</strain>
    </source>
</reference>
<comment type="caution">
    <text evidence="1">The sequence shown here is derived from an EMBL/GenBank/DDBJ whole genome shotgun (WGS) entry which is preliminary data.</text>
</comment>
<dbReference type="Gramene" id="OIT31019">
    <property type="protein sequence ID" value="OIT31019"/>
    <property type="gene ID" value="A4A49_12920"/>
</dbReference>
<keyword evidence="2" id="KW-1185">Reference proteome</keyword>
<organism evidence="1 2">
    <name type="scientific">Nicotiana attenuata</name>
    <name type="common">Coyote tobacco</name>
    <dbReference type="NCBI Taxonomy" id="49451"/>
    <lineage>
        <taxon>Eukaryota</taxon>
        <taxon>Viridiplantae</taxon>
        <taxon>Streptophyta</taxon>
        <taxon>Embryophyta</taxon>
        <taxon>Tracheophyta</taxon>
        <taxon>Spermatophyta</taxon>
        <taxon>Magnoliopsida</taxon>
        <taxon>eudicotyledons</taxon>
        <taxon>Gunneridae</taxon>
        <taxon>Pentapetalae</taxon>
        <taxon>asterids</taxon>
        <taxon>lamiids</taxon>
        <taxon>Solanales</taxon>
        <taxon>Solanaceae</taxon>
        <taxon>Nicotianoideae</taxon>
        <taxon>Nicotianeae</taxon>
        <taxon>Nicotiana</taxon>
    </lineage>
</organism>
<accession>A0A314KQE1</accession>